<sequence>MSLERPQAPDPYERMPKLPVFTLTSEDITDGQPLDKDFSVDGANVSPQLSWSGFPAETKSFVVSCYDPDAPTPDGYWHWTLVDVPASVTSLERGAATPDGAFELKGSGGTVGFEGAGPPEGDVPHRYYFVVHAVGEGTLGVDDSVTPTVVAFNLAFKAIGRAVLVGTYQR</sequence>
<comment type="similarity">
    <text evidence="1">Belongs to the UPF0098 family.</text>
</comment>
<organism evidence="2 3">
    <name type="scientific">Branchiibius hedensis</name>
    <dbReference type="NCBI Taxonomy" id="672460"/>
    <lineage>
        <taxon>Bacteria</taxon>
        <taxon>Bacillati</taxon>
        <taxon>Actinomycetota</taxon>
        <taxon>Actinomycetes</taxon>
        <taxon>Micrococcales</taxon>
        <taxon>Dermacoccaceae</taxon>
        <taxon>Branchiibius</taxon>
    </lineage>
</organism>
<dbReference type="InterPro" id="IPR005247">
    <property type="entry name" value="YbhB_YbcL/LppC-like"/>
</dbReference>
<dbReference type="NCBIfam" id="TIGR00481">
    <property type="entry name" value="YbhB/YbcL family Raf kinase inhibitor-like protein"/>
    <property type="match status" value="1"/>
</dbReference>
<protein>
    <recommendedName>
        <fullName evidence="4">Phospholipid-binding protein, PBP family</fullName>
    </recommendedName>
</protein>
<dbReference type="PANTHER" id="PTHR30289">
    <property type="entry name" value="UNCHARACTERIZED PROTEIN YBCL-RELATED"/>
    <property type="match status" value="1"/>
</dbReference>
<evidence type="ECO:0000256" key="1">
    <source>
        <dbReference type="ARBA" id="ARBA00007120"/>
    </source>
</evidence>
<dbReference type="InterPro" id="IPR008914">
    <property type="entry name" value="PEBP"/>
</dbReference>
<dbReference type="SUPFAM" id="SSF49777">
    <property type="entry name" value="PEBP-like"/>
    <property type="match status" value="1"/>
</dbReference>
<evidence type="ECO:0008006" key="4">
    <source>
        <dbReference type="Google" id="ProtNLM"/>
    </source>
</evidence>
<gene>
    <name evidence="2" type="ORF">SAMN04489750_3521</name>
</gene>
<accession>A0A2Y8ZV24</accession>
<reference evidence="3" key="1">
    <citation type="submission" date="2016-10" db="EMBL/GenBank/DDBJ databases">
        <authorList>
            <person name="Varghese N."/>
            <person name="Submissions S."/>
        </authorList>
    </citation>
    <scope>NUCLEOTIDE SEQUENCE [LARGE SCALE GENOMIC DNA]</scope>
    <source>
        <strain evidence="3">DSM 22951</strain>
    </source>
</reference>
<proteinExistence type="inferred from homology"/>
<dbReference type="Gene3D" id="3.90.280.10">
    <property type="entry name" value="PEBP-like"/>
    <property type="match status" value="1"/>
</dbReference>
<dbReference type="InterPro" id="IPR036610">
    <property type="entry name" value="PEBP-like_sf"/>
</dbReference>
<dbReference type="Proteomes" id="UP000250028">
    <property type="component" value="Unassembled WGS sequence"/>
</dbReference>
<dbReference type="AlphaFoldDB" id="A0A2Y8ZV24"/>
<dbReference type="EMBL" id="UESZ01000001">
    <property type="protein sequence ID" value="SSA36141.1"/>
    <property type="molecule type" value="Genomic_DNA"/>
</dbReference>
<dbReference type="RefSeq" id="WP_109687894.1">
    <property type="nucleotide sequence ID" value="NZ_QGDN01000001.1"/>
</dbReference>
<dbReference type="OrthoDB" id="9797506at2"/>
<evidence type="ECO:0000313" key="3">
    <source>
        <dbReference type="Proteomes" id="UP000250028"/>
    </source>
</evidence>
<evidence type="ECO:0000313" key="2">
    <source>
        <dbReference type="EMBL" id="SSA36141.1"/>
    </source>
</evidence>
<dbReference type="CDD" id="cd00865">
    <property type="entry name" value="PEBP_bact_arch"/>
    <property type="match status" value="1"/>
</dbReference>
<dbReference type="Pfam" id="PF01161">
    <property type="entry name" value="PBP"/>
    <property type="match status" value="1"/>
</dbReference>
<name>A0A2Y8ZV24_9MICO</name>
<keyword evidence="3" id="KW-1185">Reference proteome</keyword>
<dbReference type="PANTHER" id="PTHR30289:SF1">
    <property type="entry name" value="PEBP (PHOSPHATIDYLETHANOLAMINE-BINDING PROTEIN) FAMILY PROTEIN"/>
    <property type="match status" value="1"/>
</dbReference>